<dbReference type="InterPro" id="IPR041928">
    <property type="entry name" value="UBA_UBAC2"/>
</dbReference>
<dbReference type="CDD" id="cd14305">
    <property type="entry name" value="UBA_UBAC2"/>
    <property type="match status" value="1"/>
</dbReference>
<feature type="transmembrane region" description="Helical" evidence="5">
    <location>
        <begin position="130"/>
        <end position="150"/>
    </location>
</feature>
<keyword evidence="2 5" id="KW-0812">Transmembrane</keyword>
<accession>A0ABY6KPE1</accession>
<evidence type="ECO:0000313" key="7">
    <source>
        <dbReference type="EMBL" id="UYV70177.1"/>
    </source>
</evidence>
<evidence type="ECO:0000259" key="6">
    <source>
        <dbReference type="PROSITE" id="PS50030"/>
    </source>
</evidence>
<keyword evidence="3 5" id="KW-1133">Transmembrane helix</keyword>
<dbReference type="EMBL" id="CP092869">
    <property type="protein sequence ID" value="UYV70177.1"/>
    <property type="molecule type" value="Genomic_DNA"/>
</dbReference>
<feature type="transmembrane region" description="Helical" evidence="5">
    <location>
        <begin position="62"/>
        <end position="88"/>
    </location>
</feature>
<dbReference type="Gene3D" id="1.10.8.10">
    <property type="entry name" value="DNA helicase RuvA subunit, C-terminal domain"/>
    <property type="match status" value="1"/>
</dbReference>
<feature type="domain" description="UBA" evidence="6">
    <location>
        <begin position="313"/>
        <end position="353"/>
    </location>
</feature>
<protein>
    <submittedName>
        <fullName evidence="7">UBAC2</fullName>
    </submittedName>
</protein>
<proteinExistence type="predicted"/>
<feature type="transmembrane region" description="Helical" evidence="5">
    <location>
        <begin position="21"/>
        <end position="42"/>
    </location>
</feature>
<dbReference type="PANTHER" id="PTHR43066:SF21">
    <property type="entry name" value="UBIQUITIN-ASSOCIATED DOMAIN-CONTAINING PROTEIN 2"/>
    <property type="match status" value="1"/>
</dbReference>
<dbReference type="Pfam" id="PF00627">
    <property type="entry name" value="UBA"/>
    <property type="match status" value="1"/>
</dbReference>
<evidence type="ECO:0000256" key="1">
    <source>
        <dbReference type="ARBA" id="ARBA00004141"/>
    </source>
</evidence>
<dbReference type="InterPro" id="IPR015940">
    <property type="entry name" value="UBA"/>
</dbReference>
<sequence>MEVWCHLLSRFLGKKMVYAAPVSKGLLGTVFLTSCALNVPLFSHVKHYMTYSVSAIFQQYEIWRLLTARITFLDTKHLICGSLLIYYFRIFERRYGSHKFASYLLAVFTVATFLEMATVCALSRADILHISHLPSGPFGLILPLFVNYFLDIPRVAHSYFLGVPFDRQDLHLHSRAADKLRQELLVSSKEALITGLCSLAAGLVCRYNVLNIRRAISVPQALAKLCGLTLGRLLKSAPPTQTSPLGATLEIQRQQQLDMLEQHLMFSQQTRQQMGQGYTERLLPPSDPQAMWGAMPFFARRRVATPPNDTTGPVPEEQVRTLVEMGFDRQSVVRALRHSNNDVHAATSILLAEG</sequence>
<reference evidence="7 8" key="1">
    <citation type="submission" date="2022-01" db="EMBL/GenBank/DDBJ databases">
        <title>A chromosomal length assembly of Cordylochernes scorpioides.</title>
        <authorList>
            <person name="Zeh D."/>
            <person name="Zeh J."/>
        </authorList>
    </citation>
    <scope>NUCLEOTIDE SEQUENCE [LARGE SCALE GENOMIC DNA]</scope>
    <source>
        <strain evidence="7">IN4F17</strain>
        <tissue evidence="7">Whole Body</tissue>
    </source>
</reference>
<dbReference type="PANTHER" id="PTHR43066">
    <property type="entry name" value="RHOMBOID-RELATED PROTEIN"/>
    <property type="match status" value="1"/>
</dbReference>
<evidence type="ECO:0000256" key="2">
    <source>
        <dbReference type="ARBA" id="ARBA00022692"/>
    </source>
</evidence>
<feature type="transmembrane region" description="Helical" evidence="5">
    <location>
        <begin position="100"/>
        <end position="124"/>
    </location>
</feature>
<dbReference type="InterPro" id="IPR035952">
    <property type="entry name" value="Rhomboid-like_sf"/>
</dbReference>
<dbReference type="PROSITE" id="PS50030">
    <property type="entry name" value="UBA"/>
    <property type="match status" value="1"/>
</dbReference>
<dbReference type="InterPro" id="IPR009060">
    <property type="entry name" value="UBA-like_sf"/>
</dbReference>
<evidence type="ECO:0000256" key="4">
    <source>
        <dbReference type="ARBA" id="ARBA00023136"/>
    </source>
</evidence>
<name>A0ABY6KPE1_9ARAC</name>
<evidence type="ECO:0000256" key="3">
    <source>
        <dbReference type="ARBA" id="ARBA00022989"/>
    </source>
</evidence>
<dbReference type="SUPFAM" id="SSF46934">
    <property type="entry name" value="UBA-like"/>
    <property type="match status" value="1"/>
</dbReference>
<dbReference type="Proteomes" id="UP001235939">
    <property type="component" value="Chromosome 07"/>
</dbReference>
<comment type="subcellular location">
    <subcellularLocation>
        <location evidence="1">Membrane</location>
        <topology evidence="1">Multi-pass membrane protein</topology>
    </subcellularLocation>
</comment>
<dbReference type="SMART" id="SM00165">
    <property type="entry name" value="UBA"/>
    <property type="match status" value="1"/>
</dbReference>
<evidence type="ECO:0000313" key="8">
    <source>
        <dbReference type="Proteomes" id="UP001235939"/>
    </source>
</evidence>
<evidence type="ECO:0000256" key="5">
    <source>
        <dbReference type="SAM" id="Phobius"/>
    </source>
</evidence>
<gene>
    <name evidence="7" type="ORF">LAZ67_7002099</name>
</gene>
<keyword evidence="8" id="KW-1185">Reference proteome</keyword>
<keyword evidence="4 5" id="KW-0472">Membrane</keyword>
<dbReference type="SUPFAM" id="SSF144091">
    <property type="entry name" value="Rhomboid-like"/>
    <property type="match status" value="1"/>
</dbReference>
<organism evidence="7 8">
    <name type="scientific">Cordylochernes scorpioides</name>
    <dbReference type="NCBI Taxonomy" id="51811"/>
    <lineage>
        <taxon>Eukaryota</taxon>
        <taxon>Metazoa</taxon>
        <taxon>Ecdysozoa</taxon>
        <taxon>Arthropoda</taxon>
        <taxon>Chelicerata</taxon>
        <taxon>Arachnida</taxon>
        <taxon>Pseudoscorpiones</taxon>
        <taxon>Cheliferoidea</taxon>
        <taxon>Chernetidae</taxon>
        <taxon>Cordylochernes</taxon>
    </lineage>
</organism>